<name>A0A926EH44_9FIRM</name>
<dbReference type="InterPro" id="IPR011642">
    <property type="entry name" value="Gate_dom"/>
</dbReference>
<feature type="transmembrane region" description="Helical" evidence="1">
    <location>
        <begin position="51"/>
        <end position="73"/>
    </location>
</feature>
<sequence>MKKYSFTSMIKFIVPSLIGIFLFMIPITTESGITIPVAILSKGLQGILSDFLPYILLVITAITAMGSIIAKVVKPKCILENEFLNTLFNVTPVWFVIRLLSVIFLTCAVFEIGPEFIYGGATGGLILADLLPVLFTIFFFAALLLPLLLNFGLLEFAGALLVKVMRPVFKLPGRSAIDCIASWLGDGTIGVLLTSKQYEDGFYTEREACVIGTTFSLVSITFTLIIAETVGLSHMFIPFYLTVTLASIIAAILVPKFGPLAKKKDLLIDGSAPKYTESLPKGYTSFTYGFEKALDKAKHQSIKQCILVDGFKNVIDMWFAVIPVVMGVGTIALIIAEYTPVFKILGLPFYPLLAVLGIPEALTASSTLLAGFADMLLPSILISGVESDMTRFVVACASVSQLIYLSEVGALLLSSKIPVNLKELFIIFLQRTVITLPVIALIGHLLF</sequence>
<comment type="caution">
    <text evidence="3">The sequence shown here is derived from an EMBL/GenBank/DDBJ whole genome shotgun (WGS) entry which is preliminary data.</text>
</comment>
<keyword evidence="1" id="KW-0472">Membrane</keyword>
<reference evidence="3" key="1">
    <citation type="submission" date="2020-08" db="EMBL/GenBank/DDBJ databases">
        <title>Genome public.</title>
        <authorList>
            <person name="Liu C."/>
            <person name="Sun Q."/>
        </authorList>
    </citation>
    <scope>NUCLEOTIDE SEQUENCE</scope>
    <source>
        <strain evidence="3">NSJ-12</strain>
    </source>
</reference>
<evidence type="ECO:0000313" key="4">
    <source>
        <dbReference type="Proteomes" id="UP000655830"/>
    </source>
</evidence>
<dbReference type="Pfam" id="PF07670">
    <property type="entry name" value="Gate"/>
    <property type="match status" value="1"/>
</dbReference>
<dbReference type="AlphaFoldDB" id="A0A926EH44"/>
<feature type="transmembrane region" description="Helical" evidence="1">
    <location>
        <begin position="233"/>
        <end position="254"/>
    </location>
</feature>
<organism evidence="3 4">
    <name type="scientific">Zhenhengia yiwuensis</name>
    <dbReference type="NCBI Taxonomy" id="2763666"/>
    <lineage>
        <taxon>Bacteria</taxon>
        <taxon>Bacillati</taxon>
        <taxon>Bacillota</taxon>
        <taxon>Clostridia</taxon>
        <taxon>Lachnospirales</taxon>
        <taxon>Lachnospiraceae</taxon>
        <taxon>Zhenhengia</taxon>
    </lineage>
</organism>
<accession>A0A926EH44</accession>
<feature type="transmembrane region" description="Helical" evidence="1">
    <location>
        <begin position="348"/>
        <end position="372"/>
    </location>
</feature>
<keyword evidence="4" id="KW-1185">Reference proteome</keyword>
<feature type="transmembrane region" description="Helical" evidence="1">
    <location>
        <begin position="208"/>
        <end position="227"/>
    </location>
</feature>
<feature type="transmembrane region" description="Helical" evidence="1">
    <location>
        <begin position="93"/>
        <end position="113"/>
    </location>
</feature>
<feature type="transmembrane region" description="Helical" evidence="1">
    <location>
        <begin position="317"/>
        <end position="336"/>
    </location>
</feature>
<dbReference type="Proteomes" id="UP000655830">
    <property type="component" value="Unassembled WGS sequence"/>
</dbReference>
<dbReference type="EMBL" id="JACRSY010000006">
    <property type="protein sequence ID" value="MBC8578845.1"/>
    <property type="molecule type" value="Genomic_DNA"/>
</dbReference>
<evidence type="ECO:0000313" key="3">
    <source>
        <dbReference type="EMBL" id="MBC8578845.1"/>
    </source>
</evidence>
<feature type="transmembrane region" description="Helical" evidence="1">
    <location>
        <begin position="12"/>
        <end position="39"/>
    </location>
</feature>
<feature type="transmembrane region" description="Helical" evidence="1">
    <location>
        <begin position="392"/>
        <end position="413"/>
    </location>
</feature>
<proteinExistence type="predicted"/>
<feature type="transmembrane region" description="Helical" evidence="1">
    <location>
        <begin position="133"/>
        <end position="162"/>
    </location>
</feature>
<evidence type="ECO:0000259" key="2">
    <source>
        <dbReference type="Pfam" id="PF07670"/>
    </source>
</evidence>
<evidence type="ECO:0000256" key="1">
    <source>
        <dbReference type="SAM" id="Phobius"/>
    </source>
</evidence>
<keyword evidence="1" id="KW-0812">Transmembrane</keyword>
<feature type="domain" description="Nucleoside transporter/FeoB GTPase Gate" evidence="2">
    <location>
        <begin position="133"/>
        <end position="231"/>
    </location>
</feature>
<protein>
    <submittedName>
        <fullName evidence="3">YjiH family protein</fullName>
    </submittedName>
</protein>
<feature type="transmembrane region" description="Helical" evidence="1">
    <location>
        <begin position="425"/>
        <end position="446"/>
    </location>
</feature>
<gene>
    <name evidence="3" type="ORF">H8718_04780</name>
</gene>
<keyword evidence="1" id="KW-1133">Transmembrane helix</keyword>